<evidence type="ECO:0000256" key="4">
    <source>
        <dbReference type="ARBA" id="ARBA00022741"/>
    </source>
</evidence>
<protein>
    <recommendedName>
        <fullName evidence="1">non-specific serine/threonine protein kinase</fullName>
        <ecNumber evidence="1">2.7.11.1</ecNumber>
    </recommendedName>
</protein>
<evidence type="ECO:0000256" key="7">
    <source>
        <dbReference type="ARBA" id="ARBA00047899"/>
    </source>
</evidence>
<dbReference type="GO" id="GO:0004674">
    <property type="term" value="F:protein serine/threonine kinase activity"/>
    <property type="evidence" value="ECO:0007669"/>
    <property type="project" value="UniProtKB-KW"/>
</dbReference>
<organism evidence="10 11">
    <name type="scientific">Lactuca sativa</name>
    <name type="common">Garden lettuce</name>
    <dbReference type="NCBI Taxonomy" id="4236"/>
    <lineage>
        <taxon>Eukaryota</taxon>
        <taxon>Viridiplantae</taxon>
        <taxon>Streptophyta</taxon>
        <taxon>Embryophyta</taxon>
        <taxon>Tracheophyta</taxon>
        <taxon>Spermatophyta</taxon>
        <taxon>Magnoliopsida</taxon>
        <taxon>eudicotyledons</taxon>
        <taxon>Gunneridae</taxon>
        <taxon>Pentapetalae</taxon>
        <taxon>asterids</taxon>
        <taxon>campanulids</taxon>
        <taxon>Asterales</taxon>
        <taxon>Asteraceae</taxon>
        <taxon>Cichorioideae</taxon>
        <taxon>Cichorieae</taxon>
        <taxon>Lactucinae</taxon>
        <taxon>Lactuca</taxon>
    </lineage>
</organism>
<evidence type="ECO:0000256" key="5">
    <source>
        <dbReference type="ARBA" id="ARBA00022777"/>
    </source>
</evidence>
<keyword evidence="6" id="KW-0067">ATP-binding</keyword>
<dbReference type="SUPFAM" id="SSF56112">
    <property type="entry name" value="Protein kinase-like (PK-like)"/>
    <property type="match status" value="1"/>
</dbReference>
<reference evidence="10 11" key="1">
    <citation type="journal article" date="2017" name="Nat. Commun.">
        <title>Genome assembly with in vitro proximity ligation data and whole-genome triplication in lettuce.</title>
        <authorList>
            <person name="Reyes-Chin-Wo S."/>
            <person name="Wang Z."/>
            <person name="Yang X."/>
            <person name="Kozik A."/>
            <person name="Arikit S."/>
            <person name="Song C."/>
            <person name="Xia L."/>
            <person name="Froenicke L."/>
            <person name="Lavelle D.O."/>
            <person name="Truco M.J."/>
            <person name="Xia R."/>
            <person name="Zhu S."/>
            <person name="Xu C."/>
            <person name="Xu H."/>
            <person name="Xu X."/>
            <person name="Cox K."/>
            <person name="Korf I."/>
            <person name="Meyers B.C."/>
            <person name="Michelmore R.W."/>
        </authorList>
    </citation>
    <scope>NUCLEOTIDE SEQUENCE [LARGE SCALE GENOMIC DNA]</scope>
    <source>
        <strain evidence="11">cv. Salinas</strain>
        <tissue evidence="10">Seedlings</tissue>
    </source>
</reference>
<evidence type="ECO:0000313" key="11">
    <source>
        <dbReference type="Proteomes" id="UP000235145"/>
    </source>
</evidence>
<feature type="domain" description="Protein kinase" evidence="9">
    <location>
        <begin position="43"/>
        <end position="86"/>
    </location>
</feature>
<dbReference type="EC" id="2.7.11.1" evidence="1"/>
<gene>
    <name evidence="10" type="ORF">LSAT_V11C300147920</name>
</gene>
<keyword evidence="3" id="KW-0808">Transferase</keyword>
<evidence type="ECO:0000259" key="9">
    <source>
        <dbReference type="Pfam" id="PF00069"/>
    </source>
</evidence>
<evidence type="ECO:0000256" key="6">
    <source>
        <dbReference type="ARBA" id="ARBA00022840"/>
    </source>
</evidence>
<evidence type="ECO:0000256" key="1">
    <source>
        <dbReference type="ARBA" id="ARBA00012513"/>
    </source>
</evidence>
<proteinExistence type="predicted"/>
<keyword evidence="2" id="KW-0723">Serine/threonine-protein kinase</keyword>
<dbReference type="EMBL" id="NBSK02000003">
    <property type="protein sequence ID" value="KAJ0215244.1"/>
    <property type="molecule type" value="Genomic_DNA"/>
</dbReference>
<keyword evidence="5" id="KW-0418">Kinase</keyword>
<sequence>MEFITFINHHLHLLQNLLHNKIHLLGLKNTLLRYEKYSKGIYEIITGVGHFSAIDWWAVGILLYEMLYGCTPFRGKNSQKTFADAVESPLCPEYLTS</sequence>
<name>A0A9R1XJP1_LACSA</name>
<dbReference type="InterPro" id="IPR011009">
    <property type="entry name" value="Kinase-like_dom_sf"/>
</dbReference>
<dbReference type="Proteomes" id="UP000235145">
    <property type="component" value="Unassembled WGS sequence"/>
</dbReference>
<comment type="catalytic activity">
    <reaction evidence="8">
        <text>L-seryl-[protein] + ATP = O-phospho-L-seryl-[protein] + ADP + H(+)</text>
        <dbReference type="Rhea" id="RHEA:17989"/>
        <dbReference type="Rhea" id="RHEA-COMP:9863"/>
        <dbReference type="Rhea" id="RHEA-COMP:11604"/>
        <dbReference type="ChEBI" id="CHEBI:15378"/>
        <dbReference type="ChEBI" id="CHEBI:29999"/>
        <dbReference type="ChEBI" id="CHEBI:30616"/>
        <dbReference type="ChEBI" id="CHEBI:83421"/>
        <dbReference type="ChEBI" id="CHEBI:456216"/>
        <dbReference type="EC" id="2.7.11.1"/>
    </reaction>
</comment>
<dbReference type="GO" id="GO:0005524">
    <property type="term" value="F:ATP binding"/>
    <property type="evidence" value="ECO:0007669"/>
    <property type="project" value="UniProtKB-KW"/>
</dbReference>
<dbReference type="PANTHER" id="PTHR45637">
    <property type="entry name" value="FLIPPASE KINASE 1-RELATED"/>
    <property type="match status" value="1"/>
</dbReference>
<keyword evidence="11" id="KW-1185">Reference proteome</keyword>
<comment type="caution">
    <text evidence="10">The sequence shown here is derived from an EMBL/GenBank/DDBJ whole genome shotgun (WGS) entry which is preliminary data.</text>
</comment>
<evidence type="ECO:0000256" key="3">
    <source>
        <dbReference type="ARBA" id="ARBA00022679"/>
    </source>
</evidence>
<dbReference type="Gene3D" id="1.10.510.10">
    <property type="entry name" value="Transferase(Phosphotransferase) domain 1"/>
    <property type="match status" value="1"/>
</dbReference>
<accession>A0A9R1XJP1</accession>
<evidence type="ECO:0000256" key="2">
    <source>
        <dbReference type="ARBA" id="ARBA00022527"/>
    </source>
</evidence>
<evidence type="ECO:0000313" key="10">
    <source>
        <dbReference type="EMBL" id="KAJ0215244.1"/>
    </source>
</evidence>
<dbReference type="AlphaFoldDB" id="A0A9R1XJP1"/>
<evidence type="ECO:0000256" key="8">
    <source>
        <dbReference type="ARBA" id="ARBA00048679"/>
    </source>
</evidence>
<dbReference type="InterPro" id="IPR000719">
    <property type="entry name" value="Prot_kinase_dom"/>
</dbReference>
<comment type="catalytic activity">
    <reaction evidence="7">
        <text>L-threonyl-[protein] + ATP = O-phospho-L-threonyl-[protein] + ADP + H(+)</text>
        <dbReference type="Rhea" id="RHEA:46608"/>
        <dbReference type="Rhea" id="RHEA-COMP:11060"/>
        <dbReference type="Rhea" id="RHEA-COMP:11605"/>
        <dbReference type="ChEBI" id="CHEBI:15378"/>
        <dbReference type="ChEBI" id="CHEBI:30013"/>
        <dbReference type="ChEBI" id="CHEBI:30616"/>
        <dbReference type="ChEBI" id="CHEBI:61977"/>
        <dbReference type="ChEBI" id="CHEBI:456216"/>
        <dbReference type="EC" id="2.7.11.1"/>
    </reaction>
</comment>
<keyword evidence="4" id="KW-0547">Nucleotide-binding</keyword>
<dbReference type="Pfam" id="PF00069">
    <property type="entry name" value="Pkinase"/>
    <property type="match status" value="1"/>
</dbReference>